<accession>A0A6C0JV65</accession>
<reference evidence="1" key="1">
    <citation type="journal article" date="2020" name="Nature">
        <title>Giant virus diversity and host interactions through global metagenomics.</title>
        <authorList>
            <person name="Schulz F."/>
            <person name="Roux S."/>
            <person name="Paez-Espino D."/>
            <person name="Jungbluth S."/>
            <person name="Walsh D.A."/>
            <person name="Denef V.J."/>
            <person name="McMahon K.D."/>
            <person name="Konstantinidis K.T."/>
            <person name="Eloe-Fadrosh E.A."/>
            <person name="Kyrpides N.C."/>
            <person name="Woyke T."/>
        </authorList>
    </citation>
    <scope>NUCLEOTIDE SEQUENCE</scope>
    <source>
        <strain evidence="1">GVMAG-S-1041349-163</strain>
    </source>
</reference>
<name>A0A6C0JV65_9ZZZZ</name>
<proteinExistence type="predicted"/>
<dbReference type="AlphaFoldDB" id="A0A6C0JV65"/>
<evidence type="ECO:0000313" key="1">
    <source>
        <dbReference type="EMBL" id="QHU07788.1"/>
    </source>
</evidence>
<sequence>MNLNETSYINKLVNEDKLYFNPLDQSKKGKVLLLSTINNDQTKRMFKDYESFFKKVNCSITICFTTNKEDINKLLIDITQNKSDFIFFVLVSYRISGNFHFNKKDIVHLYNYFLNEGIMKDIPKVLLINAPNGCYSRKHNNFTRICPIPNNVYIIDSIVSNSKYIKNFLEIFIEVYKFNYVNFTCDEVIKETVKLLKGQNTKNYKKYNICYLLTNYKMLFLPIRHIRA</sequence>
<organism evidence="1">
    <name type="scientific">viral metagenome</name>
    <dbReference type="NCBI Taxonomy" id="1070528"/>
    <lineage>
        <taxon>unclassified sequences</taxon>
        <taxon>metagenomes</taxon>
        <taxon>organismal metagenomes</taxon>
    </lineage>
</organism>
<dbReference type="SUPFAM" id="SSF52129">
    <property type="entry name" value="Caspase-like"/>
    <property type="match status" value="1"/>
</dbReference>
<protein>
    <recommendedName>
        <fullName evidence="2">Caspase family p20 domain-containing protein</fullName>
    </recommendedName>
</protein>
<dbReference type="EMBL" id="MN740687">
    <property type="protein sequence ID" value="QHU07788.1"/>
    <property type="molecule type" value="Genomic_DNA"/>
</dbReference>
<evidence type="ECO:0008006" key="2">
    <source>
        <dbReference type="Google" id="ProtNLM"/>
    </source>
</evidence>
<dbReference type="InterPro" id="IPR029030">
    <property type="entry name" value="Caspase-like_dom_sf"/>
</dbReference>